<evidence type="ECO:0000256" key="2">
    <source>
        <dbReference type="ARBA" id="ARBA00022840"/>
    </source>
</evidence>
<dbReference type="InterPro" id="IPR011990">
    <property type="entry name" value="TPR-like_helical_dom_sf"/>
</dbReference>
<evidence type="ECO:0000256" key="1">
    <source>
        <dbReference type="ARBA" id="ARBA00022741"/>
    </source>
</evidence>
<keyword evidence="5" id="KW-1185">Reference proteome</keyword>
<dbReference type="Proteomes" id="UP000319103">
    <property type="component" value="Unassembled WGS sequence"/>
</dbReference>
<dbReference type="EMBL" id="VIGB01000003">
    <property type="protein sequence ID" value="TQF03035.1"/>
    <property type="molecule type" value="Genomic_DNA"/>
</dbReference>
<evidence type="ECO:0000259" key="3">
    <source>
        <dbReference type="PROSITE" id="PS50043"/>
    </source>
</evidence>
<dbReference type="InterPro" id="IPR016032">
    <property type="entry name" value="Sig_transdc_resp-reg_C-effctor"/>
</dbReference>
<dbReference type="CDD" id="cd06170">
    <property type="entry name" value="LuxR_C_like"/>
    <property type="match status" value="1"/>
</dbReference>
<evidence type="ECO:0000313" key="4">
    <source>
        <dbReference type="EMBL" id="TQF03035.1"/>
    </source>
</evidence>
<evidence type="ECO:0000313" key="5">
    <source>
        <dbReference type="Proteomes" id="UP000319103"/>
    </source>
</evidence>
<dbReference type="GO" id="GO:0005524">
    <property type="term" value="F:ATP binding"/>
    <property type="evidence" value="ECO:0007669"/>
    <property type="project" value="UniProtKB-KW"/>
</dbReference>
<dbReference type="GO" id="GO:0006355">
    <property type="term" value="P:regulation of DNA-templated transcription"/>
    <property type="evidence" value="ECO:0007669"/>
    <property type="project" value="InterPro"/>
</dbReference>
<organism evidence="4 5">
    <name type="scientific">Kitasatospora acidiphila</name>
    <dbReference type="NCBI Taxonomy" id="2567942"/>
    <lineage>
        <taxon>Bacteria</taxon>
        <taxon>Bacillati</taxon>
        <taxon>Actinomycetota</taxon>
        <taxon>Actinomycetes</taxon>
        <taxon>Kitasatosporales</taxon>
        <taxon>Streptomycetaceae</taxon>
        <taxon>Kitasatospora</taxon>
    </lineage>
</organism>
<protein>
    <submittedName>
        <fullName evidence="4">AAA family ATPase</fullName>
    </submittedName>
</protein>
<dbReference type="OrthoDB" id="3863328at2"/>
<dbReference type="Pfam" id="PF00196">
    <property type="entry name" value="GerE"/>
    <property type="match status" value="1"/>
</dbReference>
<dbReference type="GO" id="GO:0003677">
    <property type="term" value="F:DNA binding"/>
    <property type="evidence" value="ECO:0007669"/>
    <property type="project" value="InterPro"/>
</dbReference>
<dbReference type="AlphaFoldDB" id="A0A540W1Z0"/>
<reference evidence="4 5" key="1">
    <citation type="submission" date="2019-06" db="EMBL/GenBank/DDBJ databases">
        <title>Description of Kitasatospora acidophila sp. nov. isolated from pine grove soil, and reclassification of Streptomyces novaecaesareae to Kitasatospora novaeceasareae comb. nov.</title>
        <authorList>
            <person name="Kim M.J."/>
        </authorList>
    </citation>
    <scope>NUCLEOTIDE SEQUENCE [LARGE SCALE GENOMIC DNA]</scope>
    <source>
        <strain evidence="4 5">MMS16-CNU292</strain>
    </source>
</reference>
<dbReference type="PRINTS" id="PR00038">
    <property type="entry name" value="HTHLUXR"/>
</dbReference>
<comment type="caution">
    <text evidence="4">The sequence shown here is derived from an EMBL/GenBank/DDBJ whole genome shotgun (WGS) entry which is preliminary data.</text>
</comment>
<keyword evidence="1" id="KW-0547">Nucleotide-binding</keyword>
<name>A0A540W1Z0_9ACTN</name>
<dbReference type="SUPFAM" id="SSF52540">
    <property type="entry name" value="P-loop containing nucleoside triphosphate hydrolases"/>
    <property type="match status" value="1"/>
</dbReference>
<dbReference type="SUPFAM" id="SSF46894">
    <property type="entry name" value="C-terminal effector domain of the bipartite response regulators"/>
    <property type="match status" value="1"/>
</dbReference>
<dbReference type="GO" id="GO:0005737">
    <property type="term" value="C:cytoplasm"/>
    <property type="evidence" value="ECO:0007669"/>
    <property type="project" value="TreeGrafter"/>
</dbReference>
<dbReference type="InterPro" id="IPR027417">
    <property type="entry name" value="P-loop_NTPase"/>
</dbReference>
<dbReference type="PROSITE" id="PS50043">
    <property type="entry name" value="HTH_LUXR_2"/>
    <property type="match status" value="1"/>
</dbReference>
<proteinExistence type="predicted"/>
<dbReference type="Pfam" id="PF13191">
    <property type="entry name" value="AAA_16"/>
    <property type="match status" value="1"/>
</dbReference>
<accession>A0A540W1Z0</accession>
<dbReference type="InterPro" id="IPR041664">
    <property type="entry name" value="AAA_16"/>
</dbReference>
<dbReference type="RefSeq" id="WP_141633715.1">
    <property type="nucleotide sequence ID" value="NZ_VIGB01000003.1"/>
</dbReference>
<dbReference type="GO" id="GO:0004016">
    <property type="term" value="F:adenylate cyclase activity"/>
    <property type="evidence" value="ECO:0007669"/>
    <property type="project" value="TreeGrafter"/>
</dbReference>
<dbReference type="SMART" id="SM00421">
    <property type="entry name" value="HTH_LUXR"/>
    <property type="match status" value="1"/>
</dbReference>
<sequence length="930" mass="100189">MATALCGRDDEQARLDLLVQQVAAGQGRAMVLRGEPGIGKSAMLDVAETLCRGAGISVLRGQASEMDHWLPFAALSDCLGTDTAERPGLARIRSLMRGDERVGALAGAAGQEFLIAEAILSSLDDWCSAGPVALLVDDVHWADAASLAVIHRLARALDQLPLLVLLTSRPAPEPGPVSRLLLSLEEHKVPTVTLGPLDEDKVAELVAELTGVRPGDRLRELVAGAAGNPLYVIELISARAGADGFDAGSPVEEVDGGDSSVPGPLNAAIFQRLGSLSAGTREMLKIVALLGRAFSAAEMTAVLQRPVTELLTPVAEAIAAGVLEERGGLLAFRHDLIRRVVVQSYSHAVRTALHQQIGVALAAMNAPVERVAEHLLETSQLSERDVEWLRGALDSLLVRAPRLAVELLHRARDRSPSDELDFELVRALMWAGRLPEAERAAQLLLARPLPVEQEGVVRWWLAQAVLQQGRVLETVAVVRAAAEREGISRAQAARFRALEAQALHLMVRLDEAERAAGLAVTGGRQSGDAYATAYGLTTRAAVLLVTRRVEEALDLVDEAFVALGGRETQPDVQLSPHMARGFCLADLDRATEAYEDFREGVRQSESAGGAFLTWHQSAIANLEFLRGNWDDAQTAVQTGLDASDPLDVGPDLRALAAMINIRRGQRTEHTDFVSTAPLDLRAYSYTEYLHRWARAMARDADGDSAGAFQLLESFLWDSDRLTEVLMLDHVFPDAARLAFCLGRTDRLAALEASAREIAAFQPSPNKRGTAALCRGLAEADCSLLTESADAYRSAGRPLFMAFAQENEAVLRARAGQPNQAGTLMSQAVRTYAMLGADWDVRRAEGRLSLEGLTLESRRAPSKAATGWDALTKTEQLVLSMVAEGCSNPQIAERLYVSRRTAQTHVSRVMAKLGKSSRVELAVAAMLRTEA</sequence>
<dbReference type="InterPro" id="IPR000792">
    <property type="entry name" value="Tscrpt_reg_LuxR_C"/>
</dbReference>
<feature type="domain" description="HTH luxR-type" evidence="3">
    <location>
        <begin position="863"/>
        <end position="928"/>
    </location>
</feature>
<dbReference type="Gene3D" id="1.25.40.10">
    <property type="entry name" value="Tetratricopeptide repeat domain"/>
    <property type="match status" value="1"/>
</dbReference>
<dbReference type="Gene3D" id="1.10.10.10">
    <property type="entry name" value="Winged helix-like DNA-binding domain superfamily/Winged helix DNA-binding domain"/>
    <property type="match status" value="1"/>
</dbReference>
<dbReference type="PANTHER" id="PTHR16305">
    <property type="entry name" value="TESTICULAR SOLUBLE ADENYLYL CYCLASE"/>
    <property type="match status" value="1"/>
</dbReference>
<dbReference type="InterPro" id="IPR036388">
    <property type="entry name" value="WH-like_DNA-bd_sf"/>
</dbReference>
<keyword evidence="2" id="KW-0067">ATP-binding</keyword>
<dbReference type="PANTHER" id="PTHR16305:SF35">
    <property type="entry name" value="TRANSCRIPTIONAL ACTIVATOR DOMAIN"/>
    <property type="match status" value="1"/>
</dbReference>
<gene>
    <name evidence="4" type="ORF">E6W39_13185</name>
</gene>